<reference evidence="7 8" key="1">
    <citation type="submission" date="2013-03" db="EMBL/GenBank/DDBJ databases">
        <title>The Genome Sequence of Enterococcus sulfureus ATCC_49903 (PacBio/Illumina hybrid assembly).</title>
        <authorList>
            <consortium name="The Broad Institute Genomics Platform"/>
            <consortium name="The Broad Institute Genome Sequencing Center for Infectious Disease"/>
            <person name="Earl A."/>
            <person name="Russ C."/>
            <person name="Gilmore M."/>
            <person name="Surin D."/>
            <person name="Walker B."/>
            <person name="Young S."/>
            <person name="Zeng Q."/>
            <person name="Gargeya S."/>
            <person name="Fitzgerald M."/>
            <person name="Haas B."/>
            <person name="Abouelleil A."/>
            <person name="Allen A.W."/>
            <person name="Alvarado L."/>
            <person name="Arachchi H.M."/>
            <person name="Berlin A.M."/>
            <person name="Chapman S.B."/>
            <person name="Gainer-Dewar J."/>
            <person name="Goldberg J."/>
            <person name="Griggs A."/>
            <person name="Gujja S."/>
            <person name="Hansen M."/>
            <person name="Howarth C."/>
            <person name="Imamovic A."/>
            <person name="Ireland A."/>
            <person name="Larimer J."/>
            <person name="McCowan C."/>
            <person name="Murphy C."/>
            <person name="Pearson M."/>
            <person name="Poon T.W."/>
            <person name="Priest M."/>
            <person name="Roberts A."/>
            <person name="Saif S."/>
            <person name="Shea T."/>
            <person name="Sisk P."/>
            <person name="Sykes S."/>
            <person name="Wortman J."/>
            <person name="Nusbaum C."/>
            <person name="Birren B."/>
        </authorList>
    </citation>
    <scope>NUCLEOTIDE SEQUENCE [LARGE SCALE GENOMIC DNA]</scope>
    <source>
        <strain evidence="7 8">ATCC 49903</strain>
    </source>
</reference>
<keyword evidence="5" id="KW-0029">Amino-acid transport</keyword>
<keyword evidence="8" id="KW-1185">Reference proteome</keyword>
<dbReference type="PATRIC" id="fig|1140003.3.peg.142"/>
<comment type="caution">
    <text evidence="7">The sequence shown here is derived from an EMBL/GenBank/DDBJ whole genome shotgun (WGS) entry which is preliminary data.</text>
</comment>
<dbReference type="PANTHER" id="PTHR42798:SF7">
    <property type="entry name" value="ALPHA-D-RIBOSE 1-METHYLPHOSPHONATE 5-TRIPHOSPHATE SYNTHASE SUBUNIT PHNL"/>
    <property type="match status" value="1"/>
</dbReference>
<dbReference type="InterPro" id="IPR003439">
    <property type="entry name" value="ABC_transporter-like_ATP-bd"/>
</dbReference>
<keyword evidence="3" id="KW-0547">Nucleotide-binding</keyword>
<dbReference type="EMBL" id="ASWO01000001">
    <property type="protein sequence ID" value="EOT87088.1"/>
    <property type="molecule type" value="Genomic_DNA"/>
</dbReference>
<dbReference type="RefSeq" id="WP_016184636.1">
    <property type="nucleotide sequence ID" value="NZ_ASWO01000001.1"/>
</dbReference>
<dbReference type="PROSITE" id="PS50893">
    <property type="entry name" value="ABC_TRANSPORTER_2"/>
    <property type="match status" value="1"/>
</dbReference>
<dbReference type="STRING" id="1140003.OMY_00145"/>
<evidence type="ECO:0000259" key="6">
    <source>
        <dbReference type="PROSITE" id="PS50893"/>
    </source>
</evidence>
<feature type="domain" description="ABC transporter" evidence="6">
    <location>
        <begin position="5"/>
        <end position="244"/>
    </location>
</feature>
<dbReference type="GO" id="GO:0022857">
    <property type="term" value="F:transmembrane transporter activity"/>
    <property type="evidence" value="ECO:0007669"/>
    <property type="project" value="UniProtKB-ARBA"/>
</dbReference>
<dbReference type="GO" id="GO:0005524">
    <property type="term" value="F:ATP binding"/>
    <property type="evidence" value="ECO:0007669"/>
    <property type="project" value="UniProtKB-KW"/>
</dbReference>
<evidence type="ECO:0000256" key="3">
    <source>
        <dbReference type="ARBA" id="ARBA00022741"/>
    </source>
</evidence>
<evidence type="ECO:0000313" key="8">
    <source>
        <dbReference type="Proteomes" id="UP000015961"/>
    </source>
</evidence>
<protein>
    <submittedName>
        <fullName evidence="7">ABC transporter ATP-binding protein</fullName>
    </submittedName>
</protein>
<evidence type="ECO:0000256" key="4">
    <source>
        <dbReference type="ARBA" id="ARBA00022840"/>
    </source>
</evidence>
<dbReference type="OrthoDB" id="9791546at2"/>
<dbReference type="GO" id="GO:0006865">
    <property type="term" value="P:amino acid transport"/>
    <property type="evidence" value="ECO:0007669"/>
    <property type="project" value="UniProtKB-KW"/>
</dbReference>
<dbReference type="AlphaFoldDB" id="S0PEH2"/>
<dbReference type="eggNOG" id="COG1136">
    <property type="taxonomic scope" value="Bacteria"/>
</dbReference>
<dbReference type="CDD" id="cd03255">
    <property type="entry name" value="ABC_MJ0796_LolCDE_FtsE"/>
    <property type="match status" value="1"/>
</dbReference>
<proteinExistence type="inferred from homology"/>
<keyword evidence="2" id="KW-0813">Transport</keyword>
<dbReference type="InterPro" id="IPR003593">
    <property type="entry name" value="AAA+_ATPase"/>
</dbReference>
<dbReference type="InterPro" id="IPR017911">
    <property type="entry name" value="MacB-like_ATP-bd"/>
</dbReference>
<gene>
    <name evidence="7" type="ORF">I573_00144</name>
</gene>
<evidence type="ECO:0000313" key="7">
    <source>
        <dbReference type="EMBL" id="EOT87088.1"/>
    </source>
</evidence>
<organism evidence="7 8">
    <name type="scientific">Enterococcus sulfureus ATCC 49903</name>
    <dbReference type="NCBI Taxonomy" id="1140003"/>
    <lineage>
        <taxon>Bacteria</taxon>
        <taxon>Bacillati</taxon>
        <taxon>Bacillota</taxon>
        <taxon>Bacilli</taxon>
        <taxon>Lactobacillales</taxon>
        <taxon>Enterococcaceae</taxon>
        <taxon>Enterococcus</taxon>
    </lineage>
</organism>
<comment type="similarity">
    <text evidence="1">Belongs to the ABC transporter superfamily.</text>
</comment>
<sequence length="255" mass="28526">MEKIIQVDHLTKAYGSRFNQNKILDNLSFSVEKGEFVGIMGPSGAGKTTLMNLLATITLPTLGSITIADEVITKMTEDERSRFRRNKIGFIFQDFNLLETLNVQDNISLPLAIERLAPKEIEIRVKEVTKMLGIGHLLQRYPNELSIGQKQRVAASRAIVKQPKVVFADEPTGSLDSKAATELLNYLVEINEAQATTILMVTHDPFTASYCDRILFLKDGVFFSEVVRRGNRKEFFDQVIDMQATIGGGGRMNAR</sequence>
<dbReference type="Pfam" id="PF00005">
    <property type="entry name" value="ABC_tran"/>
    <property type="match status" value="1"/>
</dbReference>
<dbReference type="GO" id="GO:0098796">
    <property type="term" value="C:membrane protein complex"/>
    <property type="evidence" value="ECO:0007669"/>
    <property type="project" value="UniProtKB-ARBA"/>
</dbReference>
<keyword evidence="4 7" id="KW-0067">ATP-binding</keyword>
<dbReference type="FunFam" id="3.40.50.300:FF:000032">
    <property type="entry name" value="Export ABC transporter ATP-binding protein"/>
    <property type="match status" value="1"/>
</dbReference>
<dbReference type="Gene3D" id="3.40.50.300">
    <property type="entry name" value="P-loop containing nucleotide triphosphate hydrolases"/>
    <property type="match status" value="1"/>
</dbReference>
<accession>S0PEH2</accession>
<evidence type="ECO:0000256" key="5">
    <source>
        <dbReference type="ARBA" id="ARBA00022970"/>
    </source>
</evidence>
<dbReference type="PANTHER" id="PTHR42798">
    <property type="entry name" value="LIPOPROTEIN-RELEASING SYSTEM ATP-BINDING PROTEIN LOLD"/>
    <property type="match status" value="1"/>
</dbReference>
<dbReference type="GO" id="GO:0016887">
    <property type="term" value="F:ATP hydrolysis activity"/>
    <property type="evidence" value="ECO:0007669"/>
    <property type="project" value="InterPro"/>
</dbReference>
<dbReference type="SMART" id="SM00382">
    <property type="entry name" value="AAA"/>
    <property type="match status" value="1"/>
</dbReference>
<name>S0PEH2_9ENTE</name>
<dbReference type="Proteomes" id="UP000015961">
    <property type="component" value="Unassembled WGS sequence"/>
</dbReference>
<dbReference type="SUPFAM" id="SSF52540">
    <property type="entry name" value="P-loop containing nucleoside triphosphate hydrolases"/>
    <property type="match status" value="1"/>
</dbReference>
<evidence type="ECO:0000256" key="1">
    <source>
        <dbReference type="ARBA" id="ARBA00005417"/>
    </source>
</evidence>
<dbReference type="InterPro" id="IPR027417">
    <property type="entry name" value="P-loop_NTPase"/>
</dbReference>
<evidence type="ECO:0000256" key="2">
    <source>
        <dbReference type="ARBA" id="ARBA00022448"/>
    </source>
</evidence>